<evidence type="ECO:0000259" key="5">
    <source>
        <dbReference type="PROSITE" id="PS51634"/>
    </source>
</evidence>
<dbReference type="SMART" id="SM01114">
    <property type="entry name" value="CXC"/>
    <property type="match status" value="2"/>
</dbReference>
<sequence>MANERFIEFPPTFQPEAWSVPDSSRGQMDGEYGRMRPNMPPRPSSHAGVRVGAQMHVGKQDMIRGGGPGRWAADSRMGVPDEYVRGQNKFYRSSGSDMQDRGVGYGAQGIPGVQKESMQQHWNQGMPMQQDPREYGTVQNERAQIMQQQAAMANIRRGRTGRARASKKTQWIDRTGKQVEAPSYDMPNQPSRVQGPPHGMAPPAKKYGMGGHLMVQQNAPLQSRQGMGMRGMIDEAPYEPSMTNEGHAMGGSMSNMGIGMASGSFSRGPTGPPQGPAPQMEQEPISDRQYMWGPQPGDEYMPVVNVAPPQGMPPPPRGGQMMKESKQGREYEDMIQPPPPNWYPAGQEPQGDMRGEWQEGSYYQDNPKPPQSHRKIEEVQNDRLQSMCEHFLAWYSHNQPSNTIIVEEIALILQADPQRMVDIMEILSSLGIVSSANSQGSYDWQGLQGLQRTMFQLIQTHKKKVEAKRKKFEMPTAASLLKLYQEEEAEFKRKVEAASAGEPPPESERSADAKENGRSMKVESGEADAEEEPRALCRTAGQMARSVLNFFVTGDSNSVPLNRVLQLFDAQNLQNSLPHLSRIRDALDVLGALELVEVFDTGNREEQEDLRLVWVGSDILRINEGETNQLTNAAFAFEEDDSMRPPQPKLDPSGNRQLSPRGSGQSDSTSVKRMPRYLKKSLAAMRRRRVGGRFAASVDKEAAVNTAGETDEARTFFSLSRDDDGIRGVQTFAFRHSAWSYHHGRVGIRSCRCVKSRCENRYCDCFASGSACINCSCTNCGNTQKPTKRRRLVARGCRCMKSHCSKGHCDCFAAGKGCTERCQCINCENPLGSQEFAGLLPKPSRNTTQALIQLEQSENSAFTYIGIKALEPSESTRSSRKGRKRGSRSKRQKAMQAAVMDAVRSLKEVNGSSGSGHSSSSKRLGKRWKTSGHSLIGKEYLRIVDGVAESGIVQSWASGRENSRHSRPMFMIRFNDGEIEECDEHQTRRGVREFSFKPGKRVKVLHNGKWVLGTLRKVSRTTNVLRPYGVKLHGIKGRGRDSRLVWAPRSKLRHVDDEEHVSAFSSAEELGSDDTDSETPTESALAGDTKKDKKSAKLEVGVEDEEEDSASTSAQELVDHCYVPGEMVQWKFGSHWVKAVVKKRVTPKDSKSKRETYSIEVKEKVAVDKLPDSFLPSVDERYLRPISDGDDSKRAEFPIEFKVRAEEDDLILRLGEVGNELLGGYKVKTESKARE</sequence>
<feature type="compositionally biased region" description="Low complexity" evidence="4">
    <location>
        <begin position="911"/>
        <end position="921"/>
    </location>
</feature>
<dbReference type="Pfam" id="PF03638">
    <property type="entry name" value="TCR"/>
    <property type="match status" value="2"/>
</dbReference>
<evidence type="ECO:0000256" key="1">
    <source>
        <dbReference type="ARBA" id="ARBA00004123"/>
    </source>
</evidence>
<dbReference type="InterPro" id="IPR036388">
    <property type="entry name" value="WH-like_DNA-bd_sf"/>
</dbReference>
<feature type="region of interest" description="Disordered" evidence="4">
    <location>
        <begin position="1058"/>
        <end position="1113"/>
    </location>
</feature>
<feature type="compositionally biased region" description="Basic and acidic residues" evidence="4">
    <location>
        <begin position="506"/>
        <end position="524"/>
    </location>
</feature>
<feature type="region of interest" description="Disordered" evidence="4">
    <location>
        <begin position="349"/>
        <end position="373"/>
    </location>
</feature>
<protein>
    <recommendedName>
        <fullName evidence="5">CRC domain-containing protein</fullName>
    </recommendedName>
</protein>
<keyword evidence="3" id="KW-0539">Nucleus</keyword>
<feature type="compositionally biased region" description="Basic and acidic residues" evidence="4">
    <location>
        <begin position="1088"/>
        <end position="1097"/>
    </location>
</feature>
<dbReference type="GO" id="GO:0005634">
    <property type="term" value="C:nucleus"/>
    <property type="evidence" value="ECO:0007669"/>
    <property type="project" value="UniProtKB-SubCell"/>
</dbReference>
<dbReference type="EMBL" id="HBEM01001571">
    <property type="protein sequence ID" value="CAD8430281.1"/>
    <property type="molecule type" value="Transcribed_RNA"/>
</dbReference>
<dbReference type="InterPro" id="IPR005172">
    <property type="entry name" value="CRC"/>
</dbReference>
<comment type="similarity">
    <text evidence="2">Belongs to the lin-54 family.</text>
</comment>
<feature type="region of interest" description="Disordered" evidence="4">
    <location>
        <begin position="1"/>
        <end position="48"/>
    </location>
</feature>
<dbReference type="Gene3D" id="1.10.10.10">
    <property type="entry name" value="Winged helix-like DNA-binding domain superfamily/Winged helix DNA-binding domain"/>
    <property type="match status" value="1"/>
</dbReference>
<dbReference type="AlphaFoldDB" id="A0A7S0CQE6"/>
<dbReference type="PROSITE" id="PS51634">
    <property type="entry name" value="CRC"/>
    <property type="match status" value="1"/>
</dbReference>
<gene>
    <name evidence="6" type="ORF">LAMO00422_LOCUS1129</name>
</gene>
<name>A0A7S0CQE6_9EUKA</name>
<feature type="compositionally biased region" description="Basic residues" evidence="4">
    <location>
        <begin position="878"/>
        <end position="893"/>
    </location>
</feature>
<accession>A0A7S0CQE6</accession>
<evidence type="ECO:0000256" key="4">
    <source>
        <dbReference type="SAM" id="MobiDB-lite"/>
    </source>
</evidence>
<feature type="region of interest" description="Disordered" evidence="4">
    <location>
        <begin position="494"/>
        <end position="533"/>
    </location>
</feature>
<comment type="subcellular location">
    <subcellularLocation>
        <location evidence="1">Nucleus</location>
    </subcellularLocation>
</comment>
<reference evidence="6" key="1">
    <citation type="submission" date="2021-01" db="EMBL/GenBank/DDBJ databases">
        <authorList>
            <person name="Corre E."/>
            <person name="Pelletier E."/>
            <person name="Niang G."/>
            <person name="Scheremetjew M."/>
            <person name="Finn R."/>
            <person name="Kale V."/>
            <person name="Holt S."/>
            <person name="Cochrane G."/>
            <person name="Meng A."/>
            <person name="Brown T."/>
            <person name="Cohen L."/>
        </authorList>
    </citation>
    <scope>NUCLEOTIDE SEQUENCE</scope>
    <source>
        <strain evidence="6">CCMP2058</strain>
    </source>
</reference>
<evidence type="ECO:0000256" key="3">
    <source>
        <dbReference type="ARBA" id="ARBA00023242"/>
    </source>
</evidence>
<evidence type="ECO:0000256" key="2">
    <source>
        <dbReference type="ARBA" id="ARBA00007267"/>
    </source>
</evidence>
<feature type="region of interest" description="Disordered" evidence="4">
    <location>
        <begin position="873"/>
        <end position="927"/>
    </location>
</feature>
<dbReference type="GO" id="GO:0006355">
    <property type="term" value="P:regulation of DNA-templated transcription"/>
    <property type="evidence" value="ECO:0007669"/>
    <property type="project" value="TreeGrafter"/>
</dbReference>
<feature type="compositionally biased region" description="Polar residues" evidence="4">
    <location>
        <begin position="654"/>
        <end position="671"/>
    </location>
</feature>
<dbReference type="InterPro" id="IPR028307">
    <property type="entry name" value="Lin-54_fam"/>
</dbReference>
<evidence type="ECO:0000313" key="6">
    <source>
        <dbReference type="EMBL" id="CAD8430281.1"/>
    </source>
</evidence>
<feature type="domain" description="CRC" evidence="5">
    <location>
        <begin position="747"/>
        <end position="832"/>
    </location>
</feature>
<feature type="compositionally biased region" description="Acidic residues" evidence="4">
    <location>
        <begin position="1070"/>
        <end position="1079"/>
    </location>
</feature>
<dbReference type="InterPro" id="IPR033467">
    <property type="entry name" value="Tesmin/TSO1-like_CXC"/>
</dbReference>
<organism evidence="6">
    <name type="scientific">Amorphochlora amoebiformis</name>
    <dbReference type="NCBI Taxonomy" id="1561963"/>
    <lineage>
        <taxon>Eukaryota</taxon>
        <taxon>Sar</taxon>
        <taxon>Rhizaria</taxon>
        <taxon>Cercozoa</taxon>
        <taxon>Chlorarachniophyceae</taxon>
        <taxon>Amorphochlora</taxon>
    </lineage>
</organism>
<dbReference type="PANTHER" id="PTHR12446">
    <property type="entry name" value="TESMIN/TSO1-RELATED"/>
    <property type="match status" value="1"/>
</dbReference>
<feature type="region of interest" description="Disordered" evidence="4">
    <location>
        <begin position="637"/>
        <end position="673"/>
    </location>
</feature>
<proteinExistence type="inferred from homology"/>
<dbReference type="PANTHER" id="PTHR12446:SF34">
    <property type="entry name" value="PROTEIN LIN-54 HOMOLOG"/>
    <property type="match status" value="1"/>
</dbReference>